<keyword evidence="2" id="KW-1133">Transmembrane helix</keyword>
<evidence type="ECO:0000313" key="6">
    <source>
        <dbReference type="Proteomes" id="UP001524587"/>
    </source>
</evidence>
<keyword evidence="1" id="KW-0175">Coiled coil</keyword>
<comment type="caution">
    <text evidence="5">The sequence shown here is derived from an EMBL/GenBank/DDBJ whole genome shotgun (WGS) entry which is preliminary data.</text>
</comment>
<organism evidence="5 6">
    <name type="scientific">Endosaccharibacter trunci</name>
    <dbReference type="NCBI Taxonomy" id="2812733"/>
    <lineage>
        <taxon>Bacteria</taxon>
        <taxon>Pseudomonadati</taxon>
        <taxon>Pseudomonadota</taxon>
        <taxon>Alphaproteobacteria</taxon>
        <taxon>Acetobacterales</taxon>
        <taxon>Acetobacteraceae</taxon>
        <taxon>Endosaccharibacter</taxon>
    </lineage>
</organism>
<dbReference type="Gene3D" id="2.40.30.170">
    <property type="match status" value="1"/>
</dbReference>
<name>A0ABT1W7Q3_9PROT</name>
<dbReference type="PANTHER" id="PTHR30386">
    <property type="entry name" value="MEMBRANE FUSION SUBUNIT OF EMRAB-TOLC MULTIDRUG EFFLUX PUMP"/>
    <property type="match status" value="1"/>
</dbReference>
<sequence>MAATETTSMRDVVSPPASRLRHLRPRQILLGLAGIAALAGAAWYGHGWWTKGRFVESTDDAYVGGDVTTISPHVAGFIASIPVTDNGYVGAGQILVRLDRRDFEATLQGARASLAGKRAAAAALAAQLDQQDAVIAAAEADLRSAEARDAFARQEAVRYAALVGTVGGSRQNAQRAASARDDADAAIAAAEAKRIAADAQRGVLQHQIAGAKAAIAEAEAAERTASLNLGYTDIRSPIDGYVANRAAQVGAYAATGSYLMSVVPATALWVDANFKEDQLAHIRAGQAASVVADVAPGQVIIGHVASLTPGTGAVFSVIPPENATGNFTKIVQRVPVRIVLDRKAAELGLLRPGLSVTVSIDTRG</sequence>
<feature type="domain" description="CusB-like beta-barrel" evidence="4">
    <location>
        <begin position="268"/>
        <end position="311"/>
    </location>
</feature>
<dbReference type="InterPro" id="IPR058792">
    <property type="entry name" value="Beta-barrel_RND_2"/>
</dbReference>
<feature type="domain" description="Multidrug resistance protein MdtA-like barrel-sandwich hybrid" evidence="3">
    <location>
        <begin position="68"/>
        <end position="262"/>
    </location>
</feature>
<dbReference type="PANTHER" id="PTHR30386:SF24">
    <property type="entry name" value="MULTIDRUG RESISTANCE EFFLUX PUMP"/>
    <property type="match status" value="1"/>
</dbReference>
<dbReference type="SUPFAM" id="SSF111369">
    <property type="entry name" value="HlyD-like secretion proteins"/>
    <property type="match status" value="2"/>
</dbReference>
<dbReference type="Pfam" id="PF25917">
    <property type="entry name" value="BSH_RND"/>
    <property type="match status" value="1"/>
</dbReference>
<dbReference type="Gene3D" id="1.10.287.470">
    <property type="entry name" value="Helix hairpin bin"/>
    <property type="match status" value="1"/>
</dbReference>
<reference evidence="5 6" key="1">
    <citation type="submission" date="2022-06" db="EMBL/GenBank/DDBJ databases">
        <title>Endosaccharibacter gen. nov., sp. nov., endophytic bacteria isolated from sugarcane.</title>
        <authorList>
            <person name="Pitiwittayakul N."/>
            <person name="Yukphan P."/>
            <person name="Charoenyingcharoen P."/>
            <person name="Tanasupawat S."/>
        </authorList>
    </citation>
    <scope>NUCLEOTIDE SEQUENCE [LARGE SCALE GENOMIC DNA]</scope>
    <source>
        <strain evidence="5 6">KSS8</strain>
    </source>
</reference>
<keyword evidence="6" id="KW-1185">Reference proteome</keyword>
<dbReference type="EMBL" id="JAMSKV010000008">
    <property type="protein sequence ID" value="MCQ8278899.1"/>
    <property type="molecule type" value="Genomic_DNA"/>
</dbReference>
<dbReference type="Pfam" id="PF25954">
    <property type="entry name" value="Beta-barrel_RND_2"/>
    <property type="match status" value="1"/>
</dbReference>
<dbReference type="InterPro" id="IPR058625">
    <property type="entry name" value="MdtA-like_BSH"/>
</dbReference>
<evidence type="ECO:0000256" key="1">
    <source>
        <dbReference type="SAM" id="Coils"/>
    </source>
</evidence>
<dbReference type="Proteomes" id="UP001524587">
    <property type="component" value="Unassembled WGS sequence"/>
</dbReference>
<gene>
    <name evidence="5" type="ORF">NFI95_10610</name>
</gene>
<dbReference type="InterPro" id="IPR050739">
    <property type="entry name" value="MFP"/>
</dbReference>
<evidence type="ECO:0000256" key="2">
    <source>
        <dbReference type="SAM" id="Phobius"/>
    </source>
</evidence>
<keyword evidence="2" id="KW-0472">Membrane</keyword>
<accession>A0ABT1W7Q3</accession>
<evidence type="ECO:0000259" key="3">
    <source>
        <dbReference type="Pfam" id="PF25917"/>
    </source>
</evidence>
<feature type="transmembrane region" description="Helical" evidence="2">
    <location>
        <begin position="28"/>
        <end position="49"/>
    </location>
</feature>
<evidence type="ECO:0000259" key="4">
    <source>
        <dbReference type="Pfam" id="PF25954"/>
    </source>
</evidence>
<dbReference type="Gene3D" id="2.40.50.100">
    <property type="match status" value="1"/>
</dbReference>
<keyword evidence="2" id="KW-0812">Transmembrane</keyword>
<protein>
    <submittedName>
        <fullName evidence="5">HlyD family secretion protein</fullName>
    </submittedName>
</protein>
<dbReference type="RefSeq" id="WP_422864379.1">
    <property type="nucleotide sequence ID" value="NZ_JAMSKV010000008.1"/>
</dbReference>
<proteinExistence type="predicted"/>
<feature type="coiled-coil region" evidence="1">
    <location>
        <begin position="121"/>
        <end position="155"/>
    </location>
</feature>
<evidence type="ECO:0000313" key="5">
    <source>
        <dbReference type="EMBL" id="MCQ8278899.1"/>
    </source>
</evidence>